<comment type="similarity">
    <text evidence="4 10">Belongs to the LeuD family. LeuD type 1 subfamily.</text>
</comment>
<accession>A0ABW2CTH4</accession>
<gene>
    <name evidence="10 12" type="primary">leuD</name>
    <name evidence="12" type="ORF">ACFQKB_32785</name>
</gene>
<comment type="function">
    <text evidence="2 10">Catalyzes the isomerization between 2-isopropylmalate and 3-isopropylmalate, via the formation of 2-isopropylmaleate.</text>
</comment>
<comment type="subunit">
    <text evidence="5 10">Heterodimer of LeuC and LeuD.</text>
</comment>
<dbReference type="PANTHER" id="PTHR43345">
    <property type="entry name" value="3-ISOPROPYLMALATE DEHYDRATASE SMALL SUBUNIT 2-RELATED-RELATED"/>
    <property type="match status" value="1"/>
</dbReference>
<evidence type="ECO:0000256" key="9">
    <source>
        <dbReference type="ARBA" id="ARBA00023304"/>
    </source>
</evidence>
<dbReference type="HAMAP" id="MF_01031">
    <property type="entry name" value="LeuD_type1"/>
    <property type="match status" value="1"/>
</dbReference>
<evidence type="ECO:0000313" key="13">
    <source>
        <dbReference type="Proteomes" id="UP001596380"/>
    </source>
</evidence>
<dbReference type="NCBIfam" id="TIGR00171">
    <property type="entry name" value="leuD"/>
    <property type="match status" value="1"/>
</dbReference>
<evidence type="ECO:0000256" key="8">
    <source>
        <dbReference type="ARBA" id="ARBA00023239"/>
    </source>
</evidence>
<keyword evidence="7 10" id="KW-0028">Amino-acid biosynthesis</keyword>
<evidence type="ECO:0000256" key="2">
    <source>
        <dbReference type="ARBA" id="ARBA00002695"/>
    </source>
</evidence>
<evidence type="ECO:0000259" key="11">
    <source>
        <dbReference type="Pfam" id="PF00694"/>
    </source>
</evidence>
<dbReference type="SUPFAM" id="SSF52016">
    <property type="entry name" value="LeuD/IlvD-like"/>
    <property type="match status" value="1"/>
</dbReference>
<sequence>MDPVTRVTGRAVPLDRGDVDTDQIIPAPWMKRVERTGYADGLFEKWRADPSFVLNRPERSGATILVTGPNFGCGSSREHAPWALRDHGFRAIVAPSFADIFRGNLPNSGLVPAEAAPDVVAALMRATTDDPAATVTVDVASRTLDCPAAGVRAEPFSLDDSAHHRLVNGLDEIDLTLALADRIAAHERTRPAWLPKGRST</sequence>
<dbReference type="InterPro" id="IPR015928">
    <property type="entry name" value="Aconitase/3IPM_dehydase_swvl"/>
</dbReference>
<proteinExistence type="inferred from homology"/>
<dbReference type="NCBIfam" id="NF002458">
    <property type="entry name" value="PRK01641.1"/>
    <property type="match status" value="1"/>
</dbReference>
<evidence type="ECO:0000313" key="12">
    <source>
        <dbReference type="EMBL" id="MFC6884575.1"/>
    </source>
</evidence>
<dbReference type="Gene3D" id="3.20.19.10">
    <property type="entry name" value="Aconitase, domain 4"/>
    <property type="match status" value="1"/>
</dbReference>
<dbReference type="Proteomes" id="UP001596380">
    <property type="component" value="Unassembled WGS sequence"/>
</dbReference>
<dbReference type="EMBL" id="JBHSXS010000028">
    <property type="protein sequence ID" value="MFC6884575.1"/>
    <property type="molecule type" value="Genomic_DNA"/>
</dbReference>
<organism evidence="12 13">
    <name type="scientific">Actinomadura yumaensis</name>
    <dbReference type="NCBI Taxonomy" id="111807"/>
    <lineage>
        <taxon>Bacteria</taxon>
        <taxon>Bacillati</taxon>
        <taxon>Actinomycetota</taxon>
        <taxon>Actinomycetes</taxon>
        <taxon>Streptosporangiales</taxon>
        <taxon>Thermomonosporaceae</taxon>
        <taxon>Actinomadura</taxon>
    </lineage>
</organism>
<evidence type="ECO:0000256" key="7">
    <source>
        <dbReference type="ARBA" id="ARBA00022605"/>
    </source>
</evidence>
<feature type="domain" description="Aconitase A/isopropylmalate dehydratase small subunit swivel" evidence="11">
    <location>
        <begin position="1"/>
        <end position="115"/>
    </location>
</feature>
<keyword evidence="6 10" id="KW-0432">Leucine biosynthesis</keyword>
<dbReference type="InterPro" id="IPR000573">
    <property type="entry name" value="AconitaseA/IPMdHydase_ssu_swvl"/>
</dbReference>
<dbReference type="CDD" id="cd01577">
    <property type="entry name" value="IPMI_Swivel"/>
    <property type="match status" value="1"/>
</dbReference>
<dbReference type="InterPro" id="IPR050075">
    <property type="entry name" value="LeuD"/>
</dbReference>
<evidence type="ECO:0000256" key="6">
    <source>
        <dbReference type="ARBA" id="ARBA00022430"/>
    </source>
</evidence>
<evidence type="ECO:0000256" key="5">
    <source>
        <dbReference type="ARBA" id="ARBA00011271"/>
    </source>
</evidence>
<comment type="pathway">
    <text evidence="3 10">Amino-acid biosynthesis; L-leucine biosynthesis; L-leucine from 3-methyl-2-oxobutanoate: step 2/4.</text>
</comment>
<reference evidence="13" key="1">
    <citation type="journal article" date="2019" name="Int. J. Syst. Evol. Microbiol.">
        <title>The Global Catalogue of Microorganisms (GCM) 10K type strain sequencing project: providing services to taxonomists for standard genome sequencing and annotation.</title>
        <authorList>
            <consortium name="The Broad Institute Genomics Platform"/>
            <consortium name="The Broad Institute Genome Sequencing Center for Infectious Disease"/>
            <person name="Wu L."/>
            <person name="Ma J."/>
        </authorList>
    </citation>
    <scope>NUCLEOTIDE SEQUENCE [LARGE SCALE GENOMIC DNA]</scope>
    <source>
        <strain evidence="13">JCM 3369</strain>
    </source>
</reference>
<dbReference type="InterPro" id="IPR004431">
    <property type="entry name" value="3-IsopropMal_deHydase_ssu"/>
</dbReference>
<name>A0ABW2CTH4_9ACTN</name>
<protein>
    <recommendedName>
        <fullName evidence="10">3-isopropylmalate dehydratase small subunit</fullName>
        <ecNumber evidence="10">4.2.1.33</ecNumber>
    </recommendedName>
    <alternativeName>
        <fullName evidence="10">Alpha-IPM isomerase</fullName>
        <shortName evidence="10">IPMI</shortName>
    </alternativeName>
    <alternativeName>
        <fullName evidence="10">Isopropylmalate isomerase</fullName>
    </alternativeName>
</protein>
<evidence type="ECO:0000256" key="3">
    <source>
        <dbReference type="ARBA" id="ARBA00004729"/>
    </source>
</evidence>
<evidence type="ECO:0000256" key="4">
    <source>
        <dbReference type="ARBA" id="ARBA00009845"/>
    </source>
</evidence>
<dbReference type="RefSeq" id="WP_160820258.1">
    <property type="nucleotide sequence ID" value="NZ_JBHSXE010000001.1"/>
</dbReference>
<dbReference type="PANTHER" id="PTHR43345:SF5">
    <property type="entry name" value="3-ISOPROPYLMALATE DEHYDRATASE SMALL SUBUNIT"/>
    <property type="match status" value="1"/>
</dbReference>
<dbReference type="InterPro" id="IPR033940">
    <property type="entry name" value="IPMI_Swivel"/>
</dbReference>
<comment type="catalytic activity">
    <reaction evidence="1 10">
        <text>(2R,3S)-3-isopropylmalate = (2S)-2-isopropylmalate</text>
        <dbReference type="Rhea" id="RHEA:32287"/>
        <dbReference type="ChEBI" id="CHEBI:1178"/>
        <dbReference type="ChEBI" id="CHEBI:35121"/>
        <dbReference type="EC" id="4.2.1.33"/>
    </reaction>
</comment>
<keyword evidence="8 10" id="KW-0456">Lyase</keyword>
<evidence type="ECO:0000256" key="10">
    <source>
        <dbReference type="HAMAP-Rule" id="MF_01031"/>
    </source>
</evidence>
<dbReference type="GO" id="GO:0003861">
    <property type="term" value="F:3-isopropylmalate dehydratase activity"/>
    <property type="evidence" value="ECO:0007669"/>
    <property type="project" value="UniProtKB-EC"/>
</dbReference>
<keyword evidence="9 10" id="KW-0100">Branched-chain amino acid biosynthesis</keyword>
<dbReference type="Pfam" id="PF00694">
    <property type="entry name" value="Aconitase_C"/>
    <property type="match status" value="1"/>
</dbReference>
<evidence type="ECO:0000256" key="1">
    <source>
        <dbReference type="ARBA" id="ARBA00000491"/>
    </source>
</evidence>
<dbReference type="EC" id="4.2.1.33" evidence="10"/>
<keyword evidence="13" id="KW-1185">Reference proteome</keyword>
<comment type="caution">
    <text evidence="12">The sequence shown here is derived from an EMBL/GenBank/DDBJ whole genome shotgun (WGS) entry which is preliminary data.</text>
</comment>